<keyword evidence="3" id="KW-1185">Reference proteome</keyword>
<organism evidence="2 3">
    <name type="scientific">Victivallis lenta</name>
    <dbReference type="NCBI Taxonomy" id="2606640"/>
    <lineage>
        <taxon>Bacteria</taxon>
        <taxon>Pseudomonadati</taxon>
        <taxon>Lentisphaerota</taxon>
        <taxon>Lentisphaeria</taxon>
        <taxon>Victivallales</taxon>
        <taxon>Victivallaceae</taxon>
        <taxon>Victivallis</taxon>
    </lineage>
</organism>
<dbReference type="RefSeq" id="WP_154417899.1">
    <property type="nucleotide sequence ID" value="NZ_VUNS01000007.1"/>
</dbReference>
<dbReference type="Proteomes" id="UP000435649">
    <property type="component" value="Unassembled WGS sequence"/>
</dbReference>
<protein>
    <recommendedName>
        <fullName evidence="4">Cellulase (Glycosyl hydrolase family 5)</fullName>
    </recommendedName>
</protein>
<keyword evidence="1" id="KW-0732">Signal</keyword>
<accession>A0A844G0H9</accession>
<evidence type="ECO:0008006" key="4">
    <source>
        <dbReference type="Google" id="ProtNLM"/>
    </source>
</evidence>
<dbReference type="Gene3D" id="3.20.20.80">
    <property type="entry name" value="Glycosidases"/>
    <property type="match status" value="1"/>
</dbReference>
<feature type="chain" id="PRO_5032290400" description="Cellulase (Glycosyl hydrolase family 5)" evidence="1">
    <location>
        <begin position="22"/>
        <end position="702"/>
    </location>
</feature>
<evidence type="ECO:0000313" key="2">
    <source>
        <dbReference type="EMBL" id="MST97087.1"/>
    </source>
</evidence>
<dbReference type="AlphaFoldDB" id="A0A844G0H9"/>
<gene>
    <name evidence="2" type="ORF">FYJ85_08530</name>
</gene>
<dbReference type="SUPFAM" id="SSF51445">
    <property type="entry name" value="(Trans)glycosidases"/>
    <property type="match status" value="1"/>
</dbReference>
<comment type="caution">
    <text evidence="2">The sequence shown here is derived from an EMBL/GenBank/DDBJ whole genome shotgun (WGS) entry which is preliminary data.</text>
</comment>
<feature type="signal peptide" evidence="1">
    <location>
        <begin position="1"/>
        <end position="21"/>
    </location>
</feature>
<sequence length="702" mass="79225">MKKFLTTVFAAAAFATPLAGAMYENEFPFIIREPAADSVVNVSFLNHKPAGKHGVLRAVGGNFVFEDGTPVRWFGLNVVDNRVFNMYAPETAKTVARKMAALGINIVRIHHMTAGWQNAAPFFKDRAESTLEFNDRALELLDRFTAALKEEGIYVTCELPDSSLEPALSEIPNGTREGFDLKLLMLFDPEVQAYVKKYVRAFFMRPNRYTGRSLFEDPQFVMLGVVNEVAYNYHPKGLAGLNPYYTGKLRPKFREYLKRNRLPERELDLSLNDDASAKFWNETMAEGYRMWRDYVRSLGYRGVISGSNVGENFYHTQPSLAGDFMDAHLYWGYAPWSEGNVRILSGGRWSPLLKKPVNESREKEKYTKDLFARFSLASVAGKPLISSEHRTAKGGATASLGANPMQYNEYRAAGLPFFSAVHAFQEWDGFYLFASQGTEQLNQYERMGHILDVRHDTTYLATFPLSAWLLRGGAVAPARQRVLLKVSEKDILSTKKSPSFFSDLLFNTPERHRLELAYPGTAYRPEDYAQVFDYASSCDRKLDDIGPVIESDTGEFRRNWEEGYWVLDTPSAQGAEGFFDRTRRFELNDMTLEMESPFGVCFLASFGEAEIAGAKRMMFLAAGECGNTLAPGTDPAPNGWWLKGGSPVVLKPVAGTLRLKSGRCDVWILGEHGERKTKAAEKTDCFRFDTGRDRTVWYELAR</sequence>
<dbReference type="InterPro" id="IPR017853">
    <property type="entry name" value="GH"/>
</dbReference>
<reference evidence="2 3" key="1">
    <citation type="submission" date="2019-08" db="EMBL/GenBank/DDBJ databases">
        <title>In-depth cultivation of the pig gut microbiome towards novel bacterial diversity and tailored functional studies.</title>
        <authorList>
            <person name="Wylensek D."/>
            <person name="Hitch T.C.A."/>
            <person name="Clavel T."/>
        </authorList>
    </citation>
    <scope>NUCLEOTIDE SEQUENCE [LARGE SCALE GENOMIC DNA]</scope>
    <source>
        <strain evidence="2 3">BBE-744-WT-12</strain>
    </source>
</reference>
<name>A0A844G0H9_9BACT</name>
<proteinExistence type="predicted"/>
<evidence type="ECO:0000313" key="3">
    <source>
        <dbReference type="Proteomes" id="UP000435649"/>
    </source>
</evidence>
<evidence type="ECO:0000256" key="1">
    <source>
        <dbReference type="SAM" id="SignalP"/>
    </source>
</evidence>
<dbReference type="EMBL" id="VUNS01000007">
    <property type="protein sequence ID" value="MST97087.1"/>
    <property type="molecule type" value="Genomic_DNA"/>
</dbReference>